<evidence type="ECO:0000313" key="3">
    <source>
        <dbReference type="Proteomes" id="UP001066276"/>
    </source>
</evidence>
<sequence>MCVHGDKKAFPLVEVLLEIDGKLQFRKVRVIPSLPDLVLLGRDLHRYDEHLTKIASPDTEVEWLQDATCYAMAIGAPKLKEVKKRKEKRIERLQYCQTNPPIHTCLLSPAEATQTPPHSFHVAQSEDTSLQRAWEQATADEPEKAFHVPGSSQTTVDYLSCYLTLEWLKCPFVVEEQCSTELGVHDTSNMITIPNATPLNNYRLALLPNNLGVMGKIKEGHRQEQGRSRKTLEEEPLGHRRNRDFRRTKGRIKEKEQRSTDRPAEEQSSSPTEGTEDWPEGNERFDMERTWENSKPRGQGDMEATPTTVLEQRGLRQVQTGEGRFWRKWLTRVHQRVQGDAMAGNTQARTINTLGDGHFPLNDGVGWTLY</sequence>
<organism evidence="2 3">
    <name type="scientific">Pleurodeles waltl</name>
    <name type="common">Iberian ribbed newt</name>
    <dbReference type="NCBI Taxonomy" id="8319"/>
    <lineage>
        <taxon>Eukaryota</taxon>
        <taxon>Metazoa</taxon>
        <taxon>Chordata</taxon>
        <taxon>Craniata</taxon>
        <taxon>Vertebrata</taxon>
        <taxon>Euteleostomi</taxon>
        <taxon>Amphibia</taxon>
        <taxon>Batrachia</taxon>
        <taxon>Caudata</taxon>
        <taxon>Salamandroidea</taxon>
        <taxon>Salamandridae</taxon>
        <taxon>Pleurodelinae</taxon>
        <taxon>Pleurodeles</taxon>
    </lineage>
</organism>
<keyword evidence="3" id="KW-1185">Reference proteome</keyword>
<feature type="region of interest" description="Disordered" evidence="1">
    <location>
        <begin position="218"/>
        <end position="283"/>
    </location>
</feature>
<reference evidence="2" key="1">
    <citation type="journal article" date="2022" name="bioRxiv">
        <title>Sequencing and chromosome-scale assembly of the giantPleurodeles waltlgenome.</title>
        <authorList>
            <person name="Brown T."/>
            <person name="Elewa A."/>
            <person name="Iarovenko S."/>
            <person name="Subramanian E."/>
            <person name="Araus A.J."/>
            <person name="Petzold A."/>
            <person name="Susuki M."/>
            <person name="Suzuki K.-i.T."/>
            <person name="Hayashi T."/>
            <person name="Toyoda A."/>
            <person name="Oliveira C."/>
            <person name="Osipova E."/>
            <person name="Leigh N.D."/>
            <person name="Simon A."/>
            <person name="Yun M.H."/>
        </authorList>
    </citation>
    <scope>NUCLEOTIDE SEQUENCE</scope>
    <source>
        <strain evidence="2">20211129_DDA</strain>
        <tissue evidence="2">Liver</tissue>
    </source>
</reference>
<dbReference type="Proteomes" id="UP001066276">
    <property type="component" value="Chromosome 4_2"/>
</dbReference>
<evidence type="ECO:0000313" key="2">
    <source>
        <dbReference type="EMBL" id="KAJ1163374.1"/>
    </source>
</evidence>
<accession>A0AAV7SH38</accession>
<dbReference type="EMBL" id="JANPWB010000008">
    <property type="protein sequence ID" value="KAJ1163374.1"/>
    <property type="molecule type" value="Genomic_DNA"/>
</dbReference>
<comment type="caution">
    <text evidence="2">The sequence shown here is derived from an EMBL/GenBank/DDBJ whole genome shotgun (WGS) entry which is preliminary data.</text>
</comment>
<dbReference type="AlphaFoldDB" id="A0AAV7SH38"/>
<name>A0AAV7SH38_PLEWA</name>
<feature type="compositionally biased region" description="Basic and acidic residues" evidence="1">
    <location>
        <begin position="218"/>
        <end position="238"/>
    </location>
</feature>
<evidence type="ECO:0000256" key="1">
    <source>
        <dbReference type="SAM" id="MobiDB-lite"/>
    </source>
</evidence>
<feature type="compositionally biased region" description="Basic and acidic residues" evidence="1">
    <location>
        <begin position="245"/>
        <end position="265"/>
    </location>
</feature>
<proteinExistence type="predicted"/>
<protein>
    <submittedName>
        <fullName evidence="2">Uncharacterized protein</fullName>
    </submittedName>
</protein>
<gene>
    <name evidence="2" type="ORF">NDU88_003832</name>
</gene>